<evidence type="ECO:0000313" key="3">
    <source>
        <dbReference type="Proteomes" id="UP000286581"/>
    </source>
</evidence>
<dbReference type="Pfam" id="PF08937">
    <property type="entry name" value="ThsB_TIR"/>
    <property type="match status" value="1"/>
</dbReference>
<dbReference type="AlphaFoldDB" id="A0A413BCM1"/>
<reference evidence="2 3" key="1">
    <citation type="submission" date="2018-08" db="EMBL/GenBank/DDBJ databases">
        <title>A genome reference for cultivated species of the human gut microbiota.</title>
        <authorList>
            <person name="Zou Y."/>
            <person name="Xue W."/>
            <person name="Luo G."/>
        </authorList>
    </citation>
    <scope>NUCLEOTIDE SEQUENCE [LARGE SCALE GENOMIC DNA]</scope>
    <source>
        <strain evidence="2 3">AF12-8</strain>
    </source>
</reference>
<dbReference type="Proteomes" id="UP000286581">
    <property type="component" value="Unassembled WGS sequence"/>
</dbReference>
<evidence type="ECO:0000313" key="2">
    <source>
        <dbReference type="EMBL" id="RGW37013.1"/>
    </source>
</evidence>
<evidence type="ECO:0000259" key="1">
    <source>
        <dbReference type="Pfam" id="PF08937"/>
    </source>
</evidence>
<feature type="domain" description="Thoeris protein ThsB TIR-like" evidence="1">
    <location>
        <begin position="14"/>
        <end position="110"/>
    </location>
</feature>
<protein>
    <recommendedName>
        <fullName evidence="1">Thoeris protein ThsB TIR-like domain-containing protein</fullName>
    </recommendedName>
</protein>
<name>A0A413BCM1_9FIRM</name>
<organism evidence="2 3">
    <name type="scientific">Agathobacter rectalis</name>
    <dbReference type="NCBI Taxonomy" id="39491"/>
    <lineage>
        <taxon>Bacteria</taxon>
        <taxon>Bacillati</taxon>
        <taxon>Bacillota</taxon>
        <taxon>Clostridia</taxon>
        <taxon>Lachnospirales</taxon>
        <taxon>Lachnospiraceae</taxon>
        <taxon>Agathobacter</taxon>
    </lineage>
</organism>
<gene>
    <name evidence="2" type="ORF">DWV78_14460</name>
</gene>
<dbReference type="Gene3D" id="3.40.50.11200">
    <property type="match status" value="1"/>
</dbReference>
<sequence length="188" mass="21694">MYNYYSNVQKRKVFISYYHGDQEAVNKFVRDFGDVFIPKTVGVKDGDFDFDSNDPQYIMRKIREQKLEDSTVTIVLVGSCTHSRRYVDWEVKASLQQGQSLPNGLIAINLPYMGMKGALPPRVAANREFDGTTESGYARYYTYPTSKDDLRCWIEDAYNARTTRANLIHNSNEMMKYNAKCNEHGVTH</sequence>
<proteinExistence type="predicted"/>
<accession>A0A413BCM1</accession>
<dbReference type="EMBL" id="QSAE01000073">
    <property type="protein sequence ID" value="RGW37013.1"/>
    <property type="molecule type" value="Genomic_DNA"/>
</dbReference>
<comment type="caution">
    <text evidence="2">The sequence shown here is derived from an EMBL/GenBank/DDBJ whole genome shotgun (WGS) entry which is preliminary data.</text>
</comment>
<dbReference type="InterPro" id="IPR015032">
    <property type="entry name" value="ThsB__TIR-like_domain"/>
</dbReference>